<dbReference type="InterPro" id="IPR036512">
    <property type="entry name" value="PSII_PsbZ_sf"/>
</dbReference>
<gene>
    <name evidence="12" type="primary">psbZ</name>
    <name evidence="12" type="ORF">C7K08_14940</name>
</gene>
<protein>
    <recommendedName>
        <fullName evidence="10">Photosystem II reaction center protein Z</fullName>
    </recommendedName>
</protein>
<dbReference type="SUPFAM" id="SSF161055">
    <property type="entry name" value="PsbZ-like"/>
    <property type="match status" value="1"/>
</dbReference>
<keyword evidence="4 10" id="KW-0602">Photosynthesis</keyword>
<keyword evidence="6 11" id="KW-1133">Transmembrane helix</keyword>
<dbReference type="GO" id="GO:0042549">
    <property type="term" value="P:photosystem II stabilization"/>
    <property type="evidence" value="ECO:0007669"/>
    <property type="project" value="InterPro"/>
</dbReference>
<dbReference type="GO" id="GO:0015979">
    <property type="term" value="P:photosynthesis"/>
    <property type="evidence" value="ECO:0007669"/>
    <property type="project" value="UniProtKB-KW"/>
</dbReference>
<feature type="non-terminal residue" evidence="12">
    <location>
        <position position="1"/>
    </location>
</feature>
<evidence type="ECO:0000256" key="3">
    <source>
        <dbReference type="ARBA" id="ARBA00022469"/>
    </source>
</evidence>
<comment type="function">
    <text evidence="10">Controls the interaction of photosystem II (PSII) cores with the light-harvesting antenna, regulates electron flow through the 2 photosystem reaction centers. PSII is a light-driven water plastoquinone oxidoreductase, using light energy to abstract electrons from H(2)O, generating a proton gradient subsequently used for ATP formation.</text>
</comment>
<keyword evidence="8 11" id="KW-0472">Membrane</keyword>
<keyword evidence="5 10" id="KW-0812">Transmembrane</keyword>
<comment type="subcellular location">
    <subcellularLocation>
        <location evidence="1">Membrane</location>
    </subcellularLocation>
</comment>
<dbReference type="NCBIfam" id="TIGR03043">
    <property type="entry name" value="PS_II_psbZ"/>
    <property type="match status" value="1"/>
</dbReference>
<dbReference type="AlphaFoldDB" id="A0A2P7EA88"/>
<comment type="similarity">
    <text evidence="2 10">Belongs to the PsbZ family.</text>
</comment>
<evidence type="ECO:0000256" key="9">
    <source>
        <dbReference type="ARBA" id="ARBA00023276"/>
    </source>
</evidence>
<dbReference type="InterPro" id="IPR002644">
    <property type="entry name" value="PSII_PsbZ"/>
</dbReference>
<evidence type="ECO:0000256" key="8">
    <source>
        <dbReference type="ARBA" id="ARBA00023136"/>
    </source>
</evidence>
<evidence type="ECO:0000256" key="7">
    <source>
        <dbReference type="ARBA" id="ARBA00023078"/>
    </source>
</evidence>
<dbReference type="Proteomes" id="UP000240206">
    <property type="component" value="Unassembled WGS sequence"/>
</dbReference>
<evidence type="ECO:0000256" key="4">
    <source>
        <dbReference type="ARBA" id="ARBA00022531"/>
    </source>
</evidence>
<keyword evidence="9 10" id="KW-0604">Photosystem II</keyword>
<evidence type="ECO:0000313" key="13">
    <source>
        <dbReference type="Proteomes" id="UP000240206"/>
    </source>
</evidence>
<evidence type="ECO:0000256" key="10">
    <source>
        <dbReference type="RuleBase" id="RU003472"/>
    </source>
</evidence>
<dbReference type="RefSeq" id="WP_106501210.1">
    <property type="nucleotide sequence ID" value="NZ_PXVC01000282.1"/>
</dbReference>
<dbReference type="Pfam" id="PF01737">
    <property type="entry name" value="Ycf9"/>
    <property type="match status" value="1"/>
</dbReference>
<keyword evidence="3 10" id="KW-0674">Reaction center</keyword>
<evidence type="ECO:0000256" key="2">
    <source>
        <dbReference type="ARBA" id="ARBA00008367"/>
    </source>
</evidence>
<name>A0A2P7EA88_9SYNE</name>
<feature type="transmembrane region" description="Helical" evidence="11">
    <location>
        <begin position="23"/>
        <end position="45"/>
    </location>
</feature>
<evidence type="ECO:0000256" key="11">
    <source>
        <dbReference type="SAM" id="Phobius"/>
    </source>
</evidence>
<sequence>FALIVAVPVLYASNDDSGRSNRLILVGGLAWVALVLLNWGVSVFVV</sequence>
<evidence type="ECO:0000313" key="12">
    <source>
        <dbReference type="EMBL" id="PSI00108.1"/>
    </source>
</evidence>
<dbReference type="EMBL" id="PXVC01000282">
    <property type="protein sequence ID" value="PSI00108.1"/>
    <property type="molecule type" value="Genomic_DNA"/>
</dbReference>
<proteinExistence type="inferred from homology"/>
<evidence type="ECO:0000256" key="1">
    <source>
        <dbReference type="ARBA" id="ARBA00004370"/>
    </source>
</evidence>
<keyword evidence="13" id="KW-1185">Reference proteome</keyword>
<evidence type="ECO:0000256" key="5">
    <source>
        <dbReference type="ARBA" id="ARBA00022692"/>
    </source>
</evidence>
<accession>A0A2P7EA88</accession>
<dbReference type="Gene3D" id="1.10.287.740">
    <property type="entry name" value="Photosystem II PsbZ, reaction centre"/>
    <property type="match status" value="1"/>
</dbReference>
<comment type="caution">
    <text evidence="12">The sequence shown here is derived from an EMBL/GenBank/DDBJ whole genome shotgun (WGS) entry which is preliminary data.</text>
</comment>
<organism evidence="12 13">
    <name type="scientific">Synechococcus lacustris str. Tous</name>
    <dbReference type="NCBI Taxonomy" id="1910958"/>
    <lineage>
        <taxon>Bacteria</taxon>
        <taxon>Bacillati</taxon>
        <taxon>Cyanobacteriota</taxon>
        <taxon>Cyanophyceae</taxon>
        <taxon>Synechococcales</taxon>
        <taxon>Synechococcaceae</taxon>
        <taxon>Synechococcus</taxon>
    </lineage>
</organism>
<dbReference type="GO" id="GO:0009539">
    <property type="term" value="C:photosystem II reaction center"/>
    <property type="evidence" value="ECO:0007669"/>
    <property type="project" value="InterPro"/>
</dbReference>
<reference evidence="13" key="1">
    <citation type="submission" date="2018-03" db="EMBL/GenBank/DDBJ databases">
        <title>Ecological and genomic features of two cosmopolitan and abundant freshwater picocyanobacteria.</title>
        <authorList>
            <person name="Cabello-Yeves P.J."/>
            <person name="Picazo A."/>
            <person name="Camacho A."/>
            <person name="Callieri C."/>
            <person name="Rosselli R."/>
            <person name="Roda-Garcia J."/>
            <person name="Coutinho F.H."/>
            <person name="Rodriguez-Valera F."/>
        </authorList>
    </citation>
    <scope>NUCLEOTIDE SEQUENCE [LARGE SCALE GENOMIC DNA]</scope>
    <source>
        <strain evidence="13">Tous</strain>
    </source>
</reference>
<keyword evidence="7 10" id="KW-0793">Thylakoid</keyword>
<evidence type="ECO:0000256" key="6">
    <source>
        <dbReference type="ARBA" id="ARBA00022989"/>
    </source>
</evidence>